<gene>
    <name evidence="2" type="ORF">CTheo_6959</name>
</gene>
<dbReference type="PANTHER" id="PTHR12843:SF5">
    <property type="entry name" value="EEF1A LYSINE METHYLTRANSFERASE 2"/>
    <property type="match status" value="1"/>
</dbReference>
<dbReference type="Gene3D" id="3.40.50.150">
    <property type="entry name" value="Vaccinia Virus protein VP39"/>
    <property type="match status" value="1"/>
</dbReference>
<dbReference type="InterPro" id="IPR029063">
    <property type="entry name" value="SAM-dependent_MTases_sf"/>
</dbReference>
<proteinExistence type="predicted"/>
<dbReference type="EMBL" id="SSOP01000250">
    <property type="protein sequence ID" value="KAB5589591.1"/>
    <property type="molecule type" value="Genomic_DNA"/>
</dbReference>
<dbReference type="InterPro" id="IPR025714">
    <property type="entry name" value="Methyltranfer_dom"/>
</dbReference>
<dbReference type="GO" id="GO:0005737">
    <property type="term" value="C:cytoplasm"/>
    <property type="evidence" value="ECO:0007669"/>
    <property type="project" value="TreeGrafter"/>
</dbReference>
<name>A0A5N5QDQ9_9AGAM</name>
<keyword evidence="2" id="KW-0808">Transferase</keyword>
<protein>
    <submittedName>
        <fullName evidence="2">S-adenosyl-L-methionine-dependent methyltransferase</fullName>
    </submittedName>
</protein>
<accession>A0A5N5QDQ9</accession>
<keyword evidence="3" id="KW-1185">Reference proteome</keyword>
<evidence type="ECO:0000259" key="1">
    <source>
        <dbReference type="Pfam" id="PF13847"/>
    </source>
</evidence>
<reference evidence="2 3" key="1">
    <citation type="journal article" date="2019" name="Fungal Biol. Biotechnol.">
        <title>Draft genome sequence of fastidious pathogen Ceratobasidium theobromae, which causes vascular-streak dieback in Theobroma cacao.</title>
        <authorList>
            <person name="Ali S.S."/>
            <person name="Asman A."/>
            <person name="Shao J."/>
            <person name="Firmansyah A.P."/>
            <person name="Susilo A.W."/>
            <person name="Rosmana A."/>
            <person name="McMahon P."/>
            <person name="Junaid M."/>
            <person name="Guest D."/>
            <person name="Kheng T.Y."/>
            <person name="Meinhardt L.W."/>
            <person name="Bailey B.A."/>
        </authorList>
    </citation>
    <scope>NUCLEOTIDE SEQUENCE [LARGE SCALE GENOMIC DNA]</scope>
    <source>
        <strain evidence="2 3">CT2</strain>
    </source>
</reference>
<dbReference type="OrthoDB" id="10069295at2759"/>
<dbReference type="Proteomes" id="UP000383932">
    <property type="component" value="Unassembled WGS sequence"/>
</dbReference>
<dbReference type="CDD" id="cd02440">
    <property type="entry name" value="AdoMet_MTases"/>
    <property type="match status" value="1"/>
</dbReference>
<comment type="caution">
    <text evidence="2">The sequence shown here is derived from an EMBL/GenBank/DDBJ whole genome shotgun (WGS) entry which is preliminary data.</text>
</comment>
<dbReference type="GO" id="GO:0016279">
    <property type="term" value="F:protein-lysine N-methyltransferase activity"/>
    <property type="evidence" value="ECO:0007669"/>
    <property type="project" value="TreeGrafter"/>
</dbReference>
<keyword evidence="2" id="KW-0489">Methyltransferase</keyword>
<evidence type="ECO:0000313" key="3">
    <source>
        <dbReference type="Proteomes" id="UP000383932"/>
    </source>
</evidence>
<dbReference type="SUPFAM" id="SSF53335">
    <property type="entry name" value="S-adenosyl-L-methionine-dependent methyltransferases"/>
    <property type="match status" value="1"/>
</dbReference>
<feature type="domain" description="Methyltransferase" evidence="1">
    <location>
        <begin position="17"/>
        <end position="146"/>
    </location>
</feature>
<sequence length="160" mass="17407">MLEWTLENCPPDTKPFILDIGTGNGIMTVTLAENGYDVTRLVGLDYSEPSIKLAKAVASGRGYSDIRYVVCDFISETPPPPVQGETGGKWDLLLDKGTYDAIALAEKAEDGTRLISKYPLKVAEALKSQGMFLITSCNFTEDELKAAFGAPELGLTYQYV</sequence>
<dbReference type="Pfam" id="PF13847">
    <property type="entry name" value="Methyltransf_31"/>
    <property type="match status" value="1"/>
</dbReference>
<dbReference type="AlphaFoldDB" id="A0A5N5QDQ9"/>
<organism evidence="2 3">
    <name type="scientific">Ceratobasidium theobromae</name>
    <dbReference type="NCBI Taxonomy" id="1582974"/>
    <lineage>
        <taxon>Eukaryota</taxon>
        <taxon>Fungi</taxon>
        <taxon>Dikarya</taxon>
        <taxon>Basidiomycota</taxon>
        <taxon>Agaricomycotina</taxon>
        <taxon>Agaricomycetes</taxon>
        <taxon>Cantharellales</taxon>
        <taxon>Ceratobasidiaceae</taxon>
        <taxon>Ceratobasidium</taxon>
    </lineage>
</organism>
<dbReference type="GO" id="GO:0032259">
    <property type="term" value="P:methylation"/>
    <property type="evidence" value="ECO:0007669"/>
    <property type="project" value="UniProtKB-KW"/>
</dbReference>
<dbReference type="PANTHER" id="PTHR12843">
    <property type="entry name" value="PROTEIN-LYSINE N-METHYLTRANSFERASE METTL10"/>
    <property type="match status" value="1"/>
</dbReference>
<evidence type="ECO:0000313" key="2">
    <source>
        <dbReference type="EMBL" id="KAB5589591.1"/>
    </source>
</evidence>